<protein>
    <submittedName>
        <fullName evidence="2">Uncharacterized protein</fullName>
    </submittedName>
</protein>
<evidence type="ECO:0000313" key="3">
    <source>
        <dbReference type="Proteomes" id="UP000324222"/>
    </source>
</evidence>
<feature type="region of interest" description="Disordered" evidence="1">
    <location>
        <begin position="70"/>
        <end position="94"/>
    </location>
</feature>
<sequence length="94" mass="10018">MSSGAKPQEPPVPRAGVYQCPTHTDTPTSSKHQYCPVMTPTSTSTCPHHDTTATSASRVAMPATTISTCPVRHTQSVAEGSRHPPPPHPQRHAQ</sequence>
<dbReference type="Proteomes" id="UP000324222">
    <property type="component" value="Unassembled WGS sequence"/>
</dbReference>
<gene>
    <name evidence="2" type="ORF">E2C01_098790</name>
</gene>
<keyword evidence="3" id="KW-1185">Reference proteome</keyword>
<comment type="caution">
    <text evidence="2">The sequence shown here is derived from an EMBL/GenBank/DDBJ whole genome shotgun (WGS) entry which is preliminary data.</text>
</comment>
<evidence type="ECO:0000313" key="2">
    <source>
        <dbReference type="EMBL" id="MPD03165.1"/>
    </source>
</evidence>
<name>A0A5B7KF13_PORTR</name>
<evidence type="ECO:0000256" key="1">
    <source>
        <dbReference type="SAM" id="MobiDB-lite"/>
    </source>
</evidence>
<dbReference type="EMBL" id="VSRR010134956">
    <property type="protein sequence ID" value="MPD03165.1"/>
    <property type="molecule type" value="Genomic_DNA"/>
</dbReference>
<feature type="compositionally biased region" description="Polar residues" evidence="1">
    <location>
        <begin position="21"/>
        <end position="32"/>
    </location>
</feature>
<dbReference type="AlphaFoldDB" id="A0A5B7KF13"/>
<proteinExistence type="predicted"/>
<reference evidence="2 3" key="1">
    <citation type="submission" date="2019-05" db="EMBL/GenBank/DDBJ databases">
        <title>Another draft genome of Portunus trituberculatus and its Hox gene families provides insights of decapod evolution.</title>
        <authorList>
            <person name="Jeong J.-H."/>
            <person name="Song I."/>
            <person name="Kim S."/>
            <person name="Choi T."/>
            <person name="Kim D."/>
            <person name="Ryu S."/>
            <person name="Kim W."/>
        </authorList>
    </citation>
    <scope>NUCLEOTIDE SEQUENCE [LARGE SCALE GENOMIC DNA]</scope>
    <source>
        <tissue evidence="2">Muscle</tissue>
    </source>
</reference>
<accession>A0A5B7KF13</accession>
<feature type="region of interest" description="Disordered" evidence="1">
    <location>
        <begin position="1"/>
        <end position="35"/>
    </location>
</feature>
<organism evidence="2 3">
    <name type="scientific">Portunus trituberculatus</name>
    <name type="common">Swimming crab</name>
    <name type="synonym">Neptunus trituberculatus</name>
    <dbReference type="NCBI Taxonomy" id="210409"/>
    <lineage>
        <taxon>Eukaryota</taxon>
        <taxon>Metazoa</taxon>
        <taxon>Ecdysozoa</taxon>
        <taxon>Arthropoda</taxon>
        <taxon>Crustacea</taxon>
        <taxon>Multicrustacea</taxon>
        <taxon>Malacostraca</taxon>
        <taxon>Eumalacostraca</taxon>
        <taxon>Eucarida</taxon>
        <taxon>Decapoda</taxon>
        <taxon>Pleocyemata</taxon>
        <taxon>Brachyura</taxon>
        <taxon>Eubrachyura</taxon>
        <taxon>Portunoidea</taxon>
        <taxon>Portunidae</taxon>
        <taxon>Portuninae</taxon>
        <taxon>Portunus</taxon>
    </lineage>
</organism>